<dbReference type="RefSeq" id="WP_278522842.1">
    <property type="nucleotide sequence ID" value="NZ_JADIIN010000043.1"/>
</dbReference>
<sequence length="462" mass="54049">MPTHWKQAVKKEKRRVKKEFQFKEFGDKALNFLDNANAPFNILDGAIRSGKTISSSLKWLEFIGKHPDDEFLMSGKTRTSLYRNVLRDLMAMMEGLGIEYEHRPADAMLIIEDNTNWLVGFAHEGISDIIRGMTIAGWNADETNLYPKNTVDEALDRLSLDGARAYWTMNPASPHHYIYKNYIQNKEMKQSGELKRYHFTLYDNPNLSKDYIRRLELRYPKGTVGYKRKIMGLWVVAEGIIYDTFVEQEHTFTEPPYNKYDKYYLTMDYGASNMHSVGLFGIKRTLQGNEYHLIDEFVWDMNNQTHSLTDQKLADESIELLKNNGSPYLDGWFTPHDASSFRATLNQMKYKTYPIPVLTYTPDVLNDIQEIQALFNTKQFKISTKCETSISQAQTYSWDPKAQQRGEDKPLKIDDHCPDMWRGAIIGSRNLNTEIYKNRTKTYYDYSKATRKLKNKKRPRRR</sequence>
<dbReference type="InterPro" id="IPR027417">
    <property type="entry name" value="P-loop_NTPase"/>
</dbReference>
<dbReference type="Gene3D" id="3.40.50.300">
    <property type="entry name" value="P-loop containing nucleotide triphosphate hydrolases"/>
    <property type="match status" value="1"/>
</dbReference>
<dbReference type="NCBIfam" id="TIGR01547">
    <property type="entry name" value="phage_term_2"/>
    <property type="match status" value="1"/>
</dbReference>
<dbReference type="Proteomes" id="UP000658733">
    <property type="component" value="Unassembled WGS sequence"/>
</dbReference>
<dbReference type="AlphaFoldDB" id="A0A843ACT8"/>
<evidence type="ECO:0000313" key="2">
    <source>
        <dbReference type="Proteomes" id="UP000658733"/>
    </source>
</evidence>
<dbReference type="Gene3D" id="3.30.420.280">
    <property type="match status" value="1"/>
</dbReference>
<proteinExistence type="predicted"/>
<gene>
    <name evidence="1" type="ORF">ISP01_05290</name>
</gene>
<name>A0A843ACT8_METAZ</name>
<comment type="caution">
    <text evidence="1">The sequence shown here is derived from an EMBL/GenBank/DDBJ whole genome shotgun (WGS) entry which is preliminary data.</text>
</comment>
<evidence type="ECO:0000313" key="1">
    <source>
        <dbReference type="EMBL" id="MBF4468802.1"/>
    </source>
</evidence>
<protein>
    <submittedName>
        <fullName evidence="1">PBSX family phage terminase large subunit</fullName>
    </submittedName>
</protein>
<organism evidence="1 2">
    <name type="scientific">Methanobrevibacter arboriphilus</name>
    <dbReference type="NCBI Taxonomy" id="39441"/>
    <lineage>
        <taxon>Archaea</taxon>
        <taxon>Methanobacteriati</taxon>
        <taxon>Methanobacteriota</taxon>
        <taxon>Methanomada group</taxon>
        <taxon>Methanobacteria</taxon>
        <taxon>Methanobacteriales</taxon>
        <taxon>Methanobacteriaceae</taxon>
        <taxon>Methanobrevibacter</taxon>
    </lineage>
</organism>
<dbReference type="Pfam" id="PF03237">
    <property type="entry name" value="Terminase_6N"/>
    <property type="match status" value="1"/>
</dbReference>
<reference evidence="1" key="1">
    <citation type="submission" date="2020-10" db="EMBL/GenBank/DDBJ databases">
        <title>Dehalococcoides mccartyi of a TCE/Cr reducing biochatode.</title>
        <authorList>
            <person name="Matturro B."/>
        </authorList>
    </citation>
    <scope>NUCLEOTIDE SEQUENCE</scope>
    <source>
        <strain evidence="1">Bin4</strain>
    </source>
</reference>
<dbReference type="InterPro" id="IPR006437">
    <property type="entry name" value="Phage_terminase_lsu"/>
</dbReference>
<accession>A0A843ACT8</accession>
<dbReference type="EMBL" id="JADIIN010000043">
    <property type="protein sequence ID" value="MBF4468802.1"/>
    <property type="molecule type" value="Genomic_DNA"/>
</dbReference>